<dbReference type="Gene3D" id="3.90.640.10">
    <property type="entry name" value="Actin, Chain A, domain 4"/>
    <property type="match status" value="1"/>
</dbReference>
<dbReference type="SMART" id="SM00268">
    <property type="entry name" value="ACTIN"/>
    <property type="match status" value="1"/>
</dbReference>
<comment type="similarity">
    <text evidence="1">Belongs to the actin family.</text>
</comment>
<dbReference type="InterPro" id="IPR004000">
    <property type="entry name" value="Actin"/>
</dbReference>
<sequence>MSQTGSSVRSQRRSASSLSASSARFDAFALGLSGADNRQPVVIEIGSKLTKVGYAGEFVPRAIVRTELIDGSPVPCYLFESAVSVDEQYHTLVKFLKQIFFRNLLTVAKDRRIVIVESVLEPTRRREMLARALFEALDAPSVLFAPSHLLATFPFATSNALVIDIGFKEAVIIPILEGVTVLNNWEASSLGAERLERRVCELLHKYGKVVQMDGSERQLTEEDDALLLKNRVLEDIVVRFCFATKMERGLRIQAADYCIEGDIPSPPCDVRLPFGNEMLVVPGAIREWTAEVLFEFDDDEKSIPQLILDSVFRSPIDSRRVLLNSLILVGGPTSLKGFYARLREELIRLVKSDHYASKLCNIDSVKFFRLPNTSVELYANWLGGSMFGSLDVLQYRSLSREDWLNQKIVPDWTAKISGGDAAIRDSFRDR</sequence>
<dbReference type="Proteomes" id="UP000036681">
    <property type="component" value="Unplaced"/>
</dbReference>
<dbReference type="CDD" id="cd10207">
    <property type="entry name" value="ASKHA_NBD_Arp10"/>
    <property type="match status" value="1"/>
</dbReference>
<dbReference type="AlphaFoldDB" id="A0A0M3I8W4"/>
<evidence type="ECO:0000313" key="2">
    <source>
        <dbReference type="Proteomes" id="UP000036681"/>
    </source>
</evidence>
<dbReference type="InterPro" id="IPR043129">
    <property type="entry name" value="ATPase_NBD"/>
</dbReference>
<dbReference type="WBParaSite" id="ALUE_0001383201-mRNA-1">
    <property type="protein sequence ID" value="ALUE_0001383201-mRNA-1"/>
    <property type="gene ID" value="ALUE_0001383201"/>
</dbReference>
<dbReference type="Pfam" id="PF00022">
    <property type="entry name" value="Actin"/>
    <property type="match status" value="1"/>
</dbReference>
<accession>A0A0M3I8W4</accession>
<evidence type="ECO:0000256" key="1">
    <source>
        <dbReference type="RuleBase" id="RU000487"/>
    </source>
</evidence>
<keyword evidence="2" id="KW-1185">Reference proteome</keyword>
<organism evidence="2 3">
    <name type="scientific">Ascaris lumbricoides</name>
    <name type="common">Giant roundworm</name>
    <dbReference type="NCBI Taxonomy" id="6252"/>
    <lineage>
        <taxon>Eukaryota</taxon>
        <taxon>Metazoa</taxon>
        <taxon>Ecdysozoa</taxon>
        <taxon>Nematoda</taxon>
        <taxon>Chromadorea</taxon>
        <taxon>Rhabditida</taxon>
        <taxon>Spirurina</taxon>
        <taxon>Ascaridomorpha</taxon>
        <taxon>Ascaridoidea</taxon>
        <taxon>Ascarididae</taxon>
        <taxon>Ascaris</taxon>
    </lineage>
</organism>
<name>A0A0M3I8W4_ASCLU</name>
<proteinExistence type="inferred from homology"/>
<reference evidence="3" key="1">
    <citation type="submission" date="2017-02" db="UniProtKB">
        <authorList>
            <consortium name="WormBaseParasite"/>
        </authorList>
    </citation>
    <scope>IDENTIFICATION</scope>
</reference>
<protein>
    <submittedName>
        <fullName evidence="3">Actin-related protein 10</fullName>
    </submittedName>
</protein>
<dbReference type="SUPFAM" id="SSF53067">
    <property type="entry name" value="Actin-like ATPase domain"/>
    <property type="match status" value="2"/>
</dbReference>
<evidence type="ECO:0000313" key="3">
    <source>
        <dbReference type="WBParaSite" id="ALUE_0001383201-mRNA-1"/>
    </source>
</evidence>
<dbReference type="PANTHER" id="PTHR11937">
    <property type="entry name" value="ACTIN"/>
    <property type="match status" value="1"/>
</dbReference>
<dbReference type="Gene3D" id="3.30.420.40">
    <property type="match status" value="2"/>
</dbReference>